<keyword evidence="2" id="KW-1185">Reference proteome</keyword>
<dbReference type="EMBL" id="LSRX01000468">
    <property type="protein sequence ID" value="OLP96406.1"/>
    <property type="molecule type" value="Genomic_DNA"/>
</dbReference>
<dbReference type="Proteomes" id="UP000186817">
    <property type="component" value="Unassembled WGS sequence"/>
</dbReference>
<accession>A0A1Q9DML0</accession>
<evidence type="ECO:0008006" key="3">
    <source>
        <dbReference type="Google" id="ProtNLM"/>
    </source>
</evidence>
<dbReference type="AlphaFoldDB" id="A0A1Q9DML0"/>
<dbReference type="OrthoDB" id="407806at2759"/>
<evidence type="ECO:0000313" key="2">
    <source>
        <dbReference type="Proteomes" id="UP000186817"/>
    </source>
</evidence>
<gene>
    <name evidence="1" type="ORF">AK812_SmicGene21379</name>
</gene>
<protein>
    <recommendedName>
        <fullName evidence="3">Ubiquitin-like domain-containing protein</fullName>
    </recommendedName>
</protein>
<comment type="caution">
    <text evidence="1">The sequence shown here is derived from an EMBL/GenBank/DDBJ whole genome shotgun (WGS) entry which is preliminary data.</text>
</comment>
<organism evidence="1 2">
    <name type="scientific">Symbiodinium microadriaticum</name>
    <name type="common">Dinoflagellate</name>
    <name type="synonym">Zooxanthella microadriatica</name>
    <dbReference type="NCBI Taxonomy" id="2951"/>
    <lineage>
        <taxon>Eukaryota</taxon>
        <taxon>Sar</taxon>
        <taxon>Alveolata</taxon>
        <taxon>Dinophyceae</taxon>
        <taxon>Suessiales</taxon>
        <taxon>Symbiodiniaceae</taxon>
        <taxon>Symbiodinium</taxon>
    </lineage>
</organism>
<sequence>MADASEGTMKQILSVPHAEAGPDRAEQTVSVHGLAGSDFELDVNSAERGWEVAEHFAARAGHPAWLLVLISGGYVIDPRQLLLYRVQHNETSYVVRSLQNLTFGDLFNQRLDGIQSPSGL</sequence>
<reference evidence="1 2" key="1">
    <citation type="submission" date="2016-02" db="EMBL/GenBank/DDBJ databases">
        <title>Genome analysis of coral dinoflagellate symbionts highlights evolutionary adaptations to a symbiotic lifestyle.</title>
        <authorList>
            <person name="Aranda M."/>
            <person name="Li Y."/>
            <person name="Liew Y.J."/>
            <person name="Baumgarten S."/>
            <person name="Simakov O."/>
            <person name="Wilson M."/>
            <person name="Piel J."/>
            <person name="Ashoor H."/>
            <person name="Bougouffa S."/>
            <person name="Bajic V.B."/>
            <person name="Ryu T."/>
            <person name="Ravasi T."/>
            <person name="Bayer T."/>
            <person name="Micklem G."/>
            <person name="Kim H."/>
            <person name="Bhak J."/>
            <person name="Lajeunesse T.C."/>
            <person name="Voolstra C.R."/>
        </authorList>
    </citation>
    <scope>NUCLEOTIDE SEQUENCE [LARGE SCALE GENOMIC DNA]</scope>
    <source>
        <strain evidence="1 2">CCMP2467</strain>
    </source>
</reference>
<proteinExistence type="predicted"/>
<name>A0A1Q9DML0_SYMMI</name>
<evidence type="ECO:0000313" key="1">
    <source>
        <dbReference type="EMBL" id="OLP96406.1"/>
    </source>
</evidence>